<dbReference type="CDD" id="cd24032">
    <property type="entry name" value="ASKHA_NBD_TsaB"/>
    <property type="match status" value="1"/>
</dbReference>
<evidence type="ECO:0000259" key="1">
    <source>
        <dbReference type="Pfam" id="PF00814"/>
    </source>
</evidence>
<evidence type="ECO:0000313" key="2">
    <source>
        <dbReference type="EMBL" id="SFR33053.1"/>
    </source>
</evidence>
<sequence>MAWILTLETASTNCSVGLFENTELRALREDPSPQYTHGELLHVFIQEVLQDAGITADTLDAVAVSQGPGSYTGLRIGVSAAKGLCFALDIPLIAIGTLRIMAAGFLDAMRKPAGEGLLIPVLDARRMEVYSAVFNFNGEQIRDTRAEVIDENSFSEYRKQGTLHLLGNGAAKLMEVLPDPPFAFHPDLQSSAGFMGVLAQEAFTAGDFQDTAYFEPNYLKDFIPGGK</sequence>
<dbReference type="InterPro" id="IPR022496">
    <property type="entry name" value="T6A_TsaB"/>
</dbReference>
<name>A0A1I6FT01_9FLAO</name>
<dbReference type="OrthoDB" id="9784166at2"/>
<dbReference type="PANTHER" id="PTHR11735">
    <property type="entry name" value="TRNA N6-ADENOSINE THREONYLCARBAMOYLTRANSFERASE"/>
    <property type="match status" value="1"/>
</dbReference>
<dbReference type="Pfam" id="PF00814">
    <property type="entry name" value="TsaD"/>
    <property type="match status" value="1"/>
</dbReference>
<proteinExistence type="predicted"/>
<accession>A0A1I6FT01</accession>
<keyword evidence="3" id="KW-1185">Reference proteome</keyword>
<evidence type="ECO:0000313" key="3">
    <source>
        <dbReference type="Proteomes" id="UP000199534"/>
    </source>
</evidence>
<dbReference type="EMBL" id="FOYQ01000001">
    <property type="protein sequence ID" value="SFR33053.1"/>
    <property type="molecule type" value="Genomic_DNA"/>
</dbReference>
<dbReference type="PANTHER" id="PTHR11735:SF11">
    <property type="entry name" value="TRNA THREONYLCARBAMOYLADENOSINE BIOSYNTHESIS PROTEIN TSAB"/>
    <property type="match status" value="1"/>
</dbReference>
<protein>
    <submittedName>
        <fullName evidence="2">tRNA threonylcarbamoyladenosine biosynthesis protein TsaB</fullName>
    </submittedName>
</protein>
<dbReference type="STRING" id="400055.SAMN04490243_0603"/>
<dbReference type="Proteomes" id="UP000199534">
    <property type="component" value="Unassembled WGS sequence"/>
</dbReference>
<dbReference type="GO" id="GO:0002949">
    <property type="term" value="P:tRNA threonylcarbamoyladenosine modification"/>
    <property type="evidence" value="ECO:0007669"/>
    <property type="project" value="InterPro"/>
</dbReference>
<dbReference type="NCBIfam" id="TIGR03725">
    <property type="entry name" value="T6A_YeaZ"/>
    <property type="match status" value="1"/>
</dbReference>
<reference evidence="2 3" key="1">
    <citation type="submission" date="2016-10" db="EMBL/GenBank/DDBJ databases">
        <authorList>
            <person name="de Groot N.N."/>
        </authorList>
    </citation>
    <scope>NUCLEOTIDE SEQUENCE [LARGE SCALE GENOMIC DNA]</scope>
    <source>
        <strain evidence="2 3">DSM 21019</strain>
    </source>
</reference>
<dbReference type="InterPro" id="IPR043129">
    <property type="entry name" value="ATPase_NBD"/>
</dbReference>
<feature type="domain" description="Gcp-like" evidence="1">
    <location>
        <begin position="36"/>
        <end position="151"/>
    </location>
</feature>
<dbReference type="AlphaFoldDB" id="A0A1I6FT01"/>
<dbReference type="RefSeq" id="WP_092980571.1">
    <property type="nucleotide sequence ID" value="NZ_FOYQ01000001.1"/>
</dbReference>
<organism evidence="2 3">
    <name type="scientific">Robiginitalea myxolifaciens</name>
    <dbReference type="NCBI Taxonomy" id="400055"/>
    <lineage>
        <taxon>Bacteria</taxon>
        <taxon>Pseudomonadati</taxon>
        <taxon>Bacteroidota</taxon>
        <taxon>Flavobacteriia</taxon>
        <taxon>Flavobacteriales</taxon>
        <taxon>Flavobacteriaceae</taxon>
        <taxon>Robiginitalea</taxon>
    </lineage>
</organism>
<gene>
    <name evidence="2" type="ORF">SAMN04490243_0603</name>
</gene>
<dbReference type="InterPro" id="IPR000905">
    <property type="entry name" value="Gcp-like_dom"/>
</dbReference>
<dbReference type="SUPFAM" id="SSF53067">
    <property type="entry name" value="Actin-like ATPase domain"/>
    <property type="match status" value="2"/>
</dbReference>
<dbReference type="Gene3D" id="3.30.420.40">
    <property type="match status" value="2"/>
</dbReference>
<dbReference type="GO" id="GO:0005829">
    <property type="term" value="C:cytosol"/>
    <property type="evidence" value="ECO:0007669"/>
    <property type="project" value="TreeGrafter"/>
</dbReference>